<name>A0A3B5Y626_WHEAT</name>
<proteinExistence type="predicted"/>
<accession>A0A3B5Y626</accession>
<dbReference type="Gramene" id="TraesLDM1A03G00164220.1">
    <property type="protein sequence ID" value="TraesLDM1A03G00164220.1"/>
    <property type="gene ID" value="TraesLDM1A03G00164220"/>
</dbReference>
<dbReference type="Gramene" id="TraesROB_scaffold_010227_01G000200.1">
    <property type="protein sequence ID" value="TraesROB_scaffold_010227_01G000200.1"/>
    <property type="gene ID" value="TraesROB_scaffold_010227_01G000200"/>
</dbReference>
<keyword evidence="3" id="KW-1185">Reference proteome</keyword>
<dbReference type="AlphaFoldDB" id="A0A3B5Y626"/>
<dbReference type="Gramene" id="TraesCAD_scaffold_098342_01G000100.1">
    <property type="protein sequence ID" value="TraesCAD_scaffold_098342_01G000100.1"/>
    <property type="gene ID" value="TraesCAD_scaffold_098342_01G000100"/>
</dbReference>
<dbReference type="Gramene" id="TraesSTA1A03G00165490.1">
    <property type="protein sequence ID" value="TraesSTA1A03G00165490.1"/>
    <property type="gene ID" value="TraesSTA1A03G00165490"/>
</dbReference>
<feature type="chain" id="PRO_5017179449" description="Bowman-Birk serine protease inhibitors family domain-containing protein" evidence="1">
    <location>
        <begin position="25"/>
        <end position="103"/>
    </location>
</feature>
<sequence>MRGSGLAHVVTLLLIGSLVVVGQARSIYQDHHVNITANATAVESPLEEDKLALKWCVARNCDPNFPGEGYDQDCTCCFSLPGAPCWHTFEECQAKCPTCHPTC</sequence>
<dbReference type="Gramene" id="TraesCLE_scaffold_028222_01G000100.1">
    <property type="protein sequence ID" value="TraesCLE_scaffold_028222_01G000100.1"/>
    <property type="gene ID" value="TraesCLE_scaffold_028222_01G000100"/>
</dbReference>
<keyword evidence="1" id="KW-0732">Signal</keyword>
<dbReference type="OMA" id="RIAHVAI"/>
<dbReference type="Gramene" id="TraesARI1A03G00164580.1">
    <property type="protein sequence ID" value="TraesARI1A03G00164580.1"/>
    <property type="gene ID" value="TraesARI1A03G00164580"/>
</dbReference>
<dbReference type="Gramene" id="TraesWEE_scaffold_007637_01G000100.1">
    <property type="protein sequence ID" value="TraesWEE_scaffold_007637_01G000100.1"/>
    <property type="gene ID" value="TraesWEE_scaffold_007637_01G000100"/>
</dbReference>
<evidence type="ECO:0000256" key="1">
    <source>
        <dbReference type="SAM" id="SignalP"/>
    </source>
</evidence>
<reference evidence="2" key="1">
    <citation type="submission" date="2018-08" db="EMBL/GenBank/DDBJ databases">
        <authorList>
            <person name="Rossello M."/>
        </authorList>
    </citation>
    <scope>NUCLEOTIDE SEQUENCE [LARGE SCALE GENOMIC DNA]</scope>
    <source>
        <strain evidence="2">cv. Chinese Spring</strain>
    </source>
</reference>
<organism evidence="2">
    <name type="scientific">Triticum aestivum</name>
    <name type="common">Wheat</name>
    <dbReference type="NCBI Taxonomy" id="4565"/>
    <lineage>
        <taxon>Eukaryota</taxon>
        <taxon>Viridiplantae</taxon>
        <taxon>Streptophyta</taxon>
        <taxon>Embryophyta</taxon>
        <taxon>Tracheophyta</taxon>
        <taxon>Spermatophyta</taxon>
        <taxon>Magnoliopsida</taxon>
        <taxon>Liliopsida</taxon>
        <taxon>Poales</taxon>
        <taxon>Poaceae</taxon>
        <taxon>BOP clade</taxon>
        <taxon>Pooideae</taxon>
        <taxon>Triticodae</taxon>
        <taxon>Triticeae</taxon>
        <taxon>Triticinae</taxon>
        <taxon>Triticum</taxon>
    </lineage>
</organism>
<evidence type="ECO:0000313" key="3">
    <source>
        <dbReference type="Proteomes" id="UP000019116"/>
    </source>
</evidence>
<feature type="signal peptide" evidence="1">
    <location>
        <begin position="1"/>
        <end position="24"/>
    </location>
</feature>
<dbReference type="Gramene" id="TraesMAC1A03G00163010.1">
    <property type="protein sequence ID" value="TraesMAC1A03G00163010.1"/>
    <property type="gene ID" value="TraesMAC1A03G00163010"/>
</dbReference>
<evidence type="ECO:0000313" key="2">
    <source>
        <dbReference type="EnsemblPlants" id="TraesCS1A02G395900.1"/>
    </source>
</evidence>
<dbReference type="Gramene" id="TraesPARA_EIv1.0_0013520.1">
    <property type="protein sequence ID" value="TraesPARA_EIv1.0_0013520.1.CDS"/>
    <property type="gene ID" value="TraesPARA_EIv1.0_0013520"/>
</dbReference>
<dbReference type="Gramene" id="TraesCS1A03G0965400.1">
    <property type="protein sequence ID" value="TraesCS1A03G0965400.1.CDS"/>
    <property type="gene ID" value="TraesCS1A03G0965400"/>
</dbReference>
<dbReference type="Gramene" id="TraesNOR1A03G00166060.1">
    <property type="protein sequence ID" value="TraesNOR1A03G00166060.1"/>
    <property type="gene ID" value="TraesNOR1A03G00166060"/>
</dbReference>
<dbReference type="Gramene" id="TraesRN1D0100994200.1">
    <property type="protein sequence ID" value="TraesRN1D0100994200.1"/>
    <property type="gene ID" value="TraesRN1D0100994200"/>
</dbReference>
<evidence type="ECO:0008006" key="4">
    <source>
        <dbReference type="Google" id="ProtNLM"/>
    </source>
</evidence>
<dbReference type="OrthoDB" id="581127at2759"/>
<dbReference type="EnsemblPlants" id="TraesCS1A02G395900.1">
    <property type="protein sequence ID" value="TraesCS1A02G395900.1"/>
    <property type="gene ID" value="TraesCS1A02G395900"/>
</dbReference>
<dbReference type="Gramene" id="TraesJUL1A03G00164810.1">
    <property type="protein sequence ID" value="TraesJUL1A03G00164810.1"/>
    <property type="gene ID" value="TraesJUL1A03G00164810"/>
</dbReference>
<dbReference type="Proteomes" id="UP000019116">
    <property type="component" value="Chromosome 1A"/>
</dbReference>
<dbReference type="Gramene" id="TraesSYM1A03G00165810.1">
    <property type="protein sequence ID" value="TraesSYM1A03G00165810.1"/>
    <property type="gene ID" value="TraesSYM1A03G00165810"/>
</dbReference>
<reference evidence="2" key="2">
    <citation type="submission" date="2018-10" db="UniProtKB">
        <authorList>
            <consortium name="EnsemblPlants"/>
        </authorList>
    </citation>
    <scope>IDENTIFICATION</scope>
</reference>
<protein>
    <recommendedName>
        <fullName evidence="4">Bowman-Birk serine protease inhibitors family domain-containing protein</fullName>
    </recommendedName>
</protein>
<dbReference type="Gramene" id="TraesCS1A02G395900.1">
    <property type="protein sequence ID" value="TraesCS1A02G395900.1"/>
    <property type="gene ID" value="TraesCS1A02G395900"/>
</dbReference>